<protein>
    <recommendedName>
        <fullName evidence="2">SPT23/MGA2-like DNA-binding domain-containing protein</fullName>
    </recommendedName>
</protein>
<evidence type="ECO:0000313" key="4">
    <source>
        <dbReference type="Proteomes" id="UP000297245"/>
    </source>
</evidence>
<feature type="region of interest" description="Disordered" evidence="1">
    <location>
        <begin position="1"/>
        <end position="56"/>
    </location>
</feature>
<reference evidence="3 4" key="1">
    <citation type="journal article" date="2019" name="Nat. Ecol. Evol.">
        <title>Megaphylogeny resolves global patterns of mushroom evolution.</title>
        <authorList>
            <person name="Varga T."/>
            <person name="Krizsan K."/>
            <person name="Foldi C."/>
            <person name="Dima B."/>
            <person name="Sanchez-Garcia M."/>
            <person name="Sanchez-Ramirez S."/>
            <person name="Szollosi G.J."/>
            <person name="Szarkandi J.G."/>
            <person name="Papp V."/>
            <person name="Albert L."/>
            <person name="Andreopoulos W."/>
            <person name="Angelini C."/>
            <person name="Antonin V."/>
            <person name="Barry K.W."/>
            <person name="Bougher N.L."/>
            <person name="Buchanan P."/>
            <person name="Buyck B."/>
            <person name="Bense V."/>
            <person name="Catcheside P."/>
            <person name="Chovatia M."/>
            <person name="Cooper J."/>
            <person name="Damon W."/>
            <person name="Desjardin D."/>
            <person name="Finy P."/>
            <person name="Geml J."/>
            <person name="Haridas S."/>
            <person name="Hughes K."/>
            <person name="Justo A."/>
            <person name="Karasinski D."/>
            <person name="Kautmanova I."/>
            <person name="Kiss B."/>
            <person name="Kocsube S."/>
            <person name="Kotiranta H."/>
            <person name="LaButti K.M."/>
            <person name="Lechner B.E."/>
            <person name="Liimatainen K."/>
            <person name="Lipzen A."/>
            <person name="Lukacs Z."/>
            <person name="Mihaltcheva S."/>
            <person name="Morgado L.N."/>
            <person name="Niskanen T."/>
            <person name="Noordeloos M.E."/>
            <person name="Ohm R.A."/>
            <person name="Ortiz-Santana B."/>
            <person name="Ovrebo C."/>
            <person name="Racz N."/>
            <person name="Riley R."/>
            <person name="Savchenko A."/>
            <person name="Shiryaev A."/>
            <person name="Soop K."/>
            <person name="Spirin V."/>
            <person name="Szebenyi C."/>
            <person name="Tomsovsky M."/>
            <person name="Tulloss R.E."/>
            <person name="Uehling J."/>
            <person name="Grigoriev I.V."/>
            <person name="Vagvolgyi C."/>
            <person name="Papp T."/>
            <person name="Martin F.M."/>
            <person name="Miettinen O."/>
            <person name="Hibbett D.S."/>
            <person name="Nagy L.G."/>
        </authorList>
    </citation>
    <scope>NUCLEOTIDE SEQUENCE [LARGE SCALE GENOMIC DNA]</scope>
    <source>
        <strain evidence="3 4">CBS 962.96</strain>
    </source>
</reference>
<keyword evidence="4" id="KW-1185">Reference proteome</keyword>
<feature type="compositionally biased region" description="Basic and acidic residues" evidence="1">
    <location>
        <begin position="1"/>
        <end position="27"/>
    </location>
</feature>
<dbReference type="InterPro" id="IPR057962">
    <property type="entry name" value="SPT23_MGA2_DBD"/>
</dbReference>
<proteinExistence type="predicted"/>
<evidence type="ECO:0000256" key="1">
    <source>
        <dbReference type="SAM" id="MobiDB-lite"/>
    </source>
</evidence>
<organism evidence="3 4">
    <name type="scientific">Dendrothele bispora (strain CBS 962.96)</name>
    <dbReference type="NCBI Taxonomy" id="1314807"/>
    <lineage>
        <taxon>Eukaryota</taxon>
        <taxon>Fungi</taxon>
        <taxon>Dikarya</taxon>
        <taxon>Basidiomycota</taxon>
        <taxon>Agaricomycotina</taxon>
        <taxon>Agaricomycetes</taxon>
        <taxon>Agaricomycetidae</taxon>
        <taxon>Agaricales</taxon>
        <taxon>Agaricales incertae sedis</taxon>
        <taxon>Dendrothele</taxon>
    </lineage>
</organism>
<sequence length="196" mass="21921">MSSNLHDEDMLRLEELLEQHAYEEDAKPSPPTNITLSSSIKPVPPPAPLPRKPEPSLRSVKVVYPPKESCYNLPIMFPSIPEKGTKSRVETQIRLTVDLADPSSSPDPYSYTRVGSWKWLKLPQGTSTKRRSRKQGRIEPDPQDTLHLTVSVSCATPPHNRVLSCSSCQAREESLVSLCQTFLILISRVSSYRPSA</sequence>
<dbReference type="EMBL" id="ML179051">
    <property type="protein sequence ID" value="THV05017.1"/>
    <property type="molecule type" value="Genomic_DNA"/>
</dbReference>
<gene>
    <name evidence="3" type="ORF">K435DRAFT_134059</name>
</gene>
<evidence type="ECO:0000313" key="3">
    <source>
        <dbReference type="EMBL" id="THV05017.1"/>
    </source>
</evidence>
<dbReference type="AlphaFoldDB" id="A0A4S8MPT2"/>
<dbReference type="OrthoDB" id="71307at2759"/>
<name>A0A4S8MPT2_DENBC</name>
<accession>A0A4S8MPT2</accession>
<dbReference type="Pfam" id="PF25603">
    <property type="entry name" value="SPT23_MGA2_DBD"/>
    <property type="match status" value="1"/>
</dbReference>
<feature type="domain" description="SPT23/MGA2-like DNA-binding" evidence="2">
    <location>
        <begin position="83"/>
        <end position="173"/>
    </location>
</feature>
<dbReference type="Proteomes" id="UP000297245">
    <property type="component" value="Unassembled WGS sequence"/>
</dbReference>
<evidence type="ECO:0000259" key="2">
    <source>
        <dbReference type="Pfam" id="PF25603"/>
    </source>
</evidence>